<evidence type="ECO:0000313" key="2">
    <source>
        <dbReference type="Proteomes" id="UP001168552"/>
    </source>
</evidence>
<proteinExistence type="predicted"/>
<organism evidence="1 2">
    <name type="scientific">Shiella aurantiaca</name>
    <dbReference type="NCBI Taxonomy" id="3058365"/>
    <lineage>
        <taxon>Bacteria</taxon>
        <taxon>Pseudomonadati</taxon>
        <taxon>Bacteroidota</taxon>
        <taxon>Cytophagia</taxon>
        <taxon>Cytophagales</taxon>
        <taxon>Shiellaceae</taxon>
        <taxon>Shiella</taxon>
    </lineage>
</organism>
<dbReference type="RefSeq" id="WP_320004369.1">
    <property type="nucleotide sequence ID" value="NZ_JAUHJS010000004.1"/>
</dbReference>
<name>A0ABT8F5T3_9BACT</name>
<gene>
    <name evidence="1" type="ORF">QWY31_10000</name>
</gene>
<sequence length="43" mass="5132">MKAIDVVKNFGLFFWNVFLYRADITRRNKAIQRAALELETEEN</sequence>
<evidence type="ECO:0000313" key="1">
    <source>
        <dbReference type="EMBL" id="MDN4165837.1"/>
    </source>
</evidence>
<comment type="caution">
    <text evidence="1">The sequence shown here is derived from an EMBL/GenBank/DDBJ whole genome shotgun (WGS) entry which is preliminary data.</text>
</comment>
<keyword evidence="2" id="KW-1185">Reference proteome</keyword>
<dbReference type="Proteomes" id="UP001168552">
    <property type="component" value="Unassembled WGS sequence"/>
</dbReference>
<accession>A0ABT8F5T3</accession>
<protein>
    <submittedName>
        <fullName evidence="1">Uncharacterized protein</fullName>
    </submittedName>
</protein>
<reference evidence="1" key="1">
    <citation type="submission" date="2023-06" db="EMBL/GenBank/DDBJ databases">
        <title>Cytophagales bacterium Strain LB-30, isolated from soil.</title>
        <authorList>
            <person name="Liu B."/>
        </authorList>
    </citation>
    <scope>NUCLEOTIDE SEQUENCE</scope>
    <source>
        <strain evidence="1">LB-30</strain>
    </source>
</reference>
<dbReference type="EMBL" id="JAUHJS010000004">
    <property type="protein sequence ID" value="MDN4165837.1"/>
    <property type="molecule type" value="Genomic_DNA"/>
</dbReference>